<dbReference type="GO" id="GO:0050660">
    <property type="term" value="F:flavin adenine dinucleotide binding"/>
    <property type="evidence" value="ECO:0007669"/>
    <property type="project" value="InterPro"/>
</dbReference>
<dbReference type="Gene3D" id="3.30.465.10">
    <property type="match status" value="1"/>
</dbReference>
<dbReference type="InterPro" id="IPR016169">
    <property type="entry name" value="FAD-bd_PCMH_sub2"/>
</dbReference>
<reference evidence="4 5" key="1">
    <citation type="journal article" date="2020" name="Mol. Plant">
        <title>The Chromosome-Based Rubber Tree Genome Provides New Insights into Spurge Genome Evolution and Rubber Biosynthesis.</title>
        <authorList>
            <person name="Liu J."/>
            <person name="Shi C."/>
            <person name="Shi C.C."/>
            <person name="Li W."/>
            <person name="Zhang Q.J."/>
            <person name="Zhang Y."/>
            <person name="Li K."/>
            <person name="Lu H.F."/>
            <person name="Shi C."/>
            <person name="Zhu S.T."/>
            <person name="Xiao Z.Y."/>
            <person name="Nan H."/>
            <person name="Yue Y."/>
            <person name="Zhu X.G."/>
            <person name="Wu Y."/>
            <person name="Hong X.N."/>
            <person name="Fan G.Y."/>
            <person name="Tong Y."/>
            <person name="Zhang D."/>
            <person name="Mao C.L."/>
            <person name="Liu Y.L."/>
            <person name="Hao S.J."/>
            <person name="Liu W.Q."/>
            <person name="Lv M.Q."/>
            <person name="Zhang H.B."/>
            <person name="Liu Y."/>
            <person name="Hu-Tang G.R."/>
            <person name="Wang J.P."/>
            <person name="Wang J.H."/>
            <person name="Sun Y.H."/>
            <person name="Ni S.B."/>
            <person name="Chen W.B."/>
            <person name="Zhang X.C."/>
            <person name="Jiao Y.N."/>
            <person name="Eichler E.E."/>
            <person name="Li G.H."/>
            <person name="Liu X."/>
            <person name="Gao L.Z."/>
        </authorList>
    </citation>
    <scope>NUCLEOTIDE SEQUENCE [LARGE SCALE GENOMIC DNA]</scope>
    <source>
        <strain evidence="5">cv. GT1</strain>
        <tissue evidence="4">Leaf</tissue>
    </source>
</reference>
<sequence>MIELEVPIMGFNPYGGKMKQISATATPFPHRAGNLWKIQYQINWTEEGSEAENQHLEMARQLYEYMTPFVSRNPRAAFLNYKDLDLGINHHGKASYMEACAYGIKYFKDNFNRLVQIKTKVDPGDSVGL</sequence>
<protein>
    <recommendedName>
        <fullName evidence="3">Berberine/berberine-like domain-containing protein</fullName>
    </recommendedName>
</protein>
<dbReference type="InterPro" id="IPR012951">
    <property type="entry name" value="BBE"/>
</dbReference>
<evidence type="ECO:0000313" key="4">
    <source>
        <dbReference type="EMBL" id="KAF2310734.1"/>
    </source>
</evidence>
<name>A0A6A6MBT7_HEVBR</name>
<evidence type="ECO:0000313" key="5">
    <source>
        <dbReference type="Proteomes" id="UP000467840"/>
    </source>
</evidence>
<proteinExistence type="predicted"/>
<evidence type="ECO:0000256" key="2">
    <source>
        <dbReference type="ARBA" id="ARBA00022827"/>
    </source>
</evidence>
<evidence type="ECO:0000259" key="3">
    <source>
        <dbReference type="Pfam" id="PF08031"/>
    </source>
</evidence>
<dbReference type="PANTHER" id="PTHR32448">
    <property type="entry name" value="OS08G0158400 PROTEIN"/>
    <property type="match status" value="1"/>
</dbReference>
<comment type="caution">
    <text evidence="4">The sequence shown here is derived from an EMBL/GenBank/DDBJ whole genome shotgun (WGS) entry which is preliminary data.</text>
</comment>
<dbReference type="Proteomes" id="UP000467840">
    <property type="component" value="Chromosome 14"/>
</dbReference>
<dbReference type="EMBL" id="JAAGAX010000006">
    <property type="protein sequence ID" value="KAF2310734.1"/>
    <property type="molecule type" value="Genomic_DNA"/>
</dbReference>
<organism evidence="4 5">
    <name type="scientific">Hevea brasiliensis</name>
    <name type="common">Para rubber tree</name>
    <name type="synonym">Siphonia brasiliensis</name>
    <dbReference type="NCBI Taxonomy" id="3981"/>
    <lineage>
        <taxon>Eukaryota</taxon>
        <taxon>Viridiplantae</taxon>
        <taxon>Streptophyta</taxon>
        <taxon>Embryophyta</taxon>
        <taxon>Tracheophyta</taxon>
        <taxon>Spermatophyta</taxon>
        <taxon>Magnoliopsida</taxon>
        <taxon>eudicotyledons</taxon>
        <taxon>Gunneridae</taxon>
        <taxon>Pentapetalae</taxon>
        <taxon>rosids</taxon>
        <taxon>fabids</taxon>
        <taxon>Malpighiales</taxon>
        <taxon>Euphorbiaceae</taxon>
        <taxon>Crotonoideae</taxon>
        <taxon>Micrandreae</taxon>
        <taxon>Hevea</taxon>
    </lineage>
</organism>
<gene>
    <name evidence="4" type="ORF">GH714_016797</name>
</gene>
<keyword evidence="1" id="KW-0285">Flavoprotein</keyword>
<accession>A0A6A6MBT7</accession>
<evidence type="ECO:0000256" key="1">
    <source>
        <dbReference type="ARBA" id="ARBA00022630"/>
    </source>
</evidence>
<feature type="domain" description="Berberine/berberine-like" evidence="3">
    <location>
        <begin position="77"/>
        <end position="123"/>
    </location>
</feature>
<dbReference type="GO" id="GO:0016491">
    <property type="term" value="F:oxidoreductase activity"/>
    <property type="evidence" value="ECO:0007669"/>
    <property type="project" value="InterPro"/>
</dbReference>
<keyword evidence="5" id="KW-1185">Reference proteome</keyword>
<keyword evidence="2" id="KW-0274">FAD</keyword>
<dbReference type="Pfam" id="PF08031">
    <property type="entry name" value="BBE"/>
    <property type="match status" value="1"/>
</dbReference>
<dbReference type="Gene3D" id="3.40.462.20">
    <property type="match status" value="1"/>
</dbReference>
<dbReference type="AlphaFoldDB" id="A0A6A6MBT7"/>